<feature type="domain" description="HTH cro/C1-type" evidence="1">
    <location>
        <begin position="37"/>
        <end position="59"/>
    </location>
</feature>
<name>A0A162ME60_9FIRM</name>
<dbReference type="InterPro" id="IPR001387">
    <property type="entry name" value="Cro/C1-type_HTH"/>
</dbReference>
<evidence type="ECO:0000259" key="1">
    <source>
        <dbReference type="PROSITE" id="PS50943"/>
    </source>
</evidence>
<reference evidence="2 3" key="1">
    <citation type="submission" date="2015-12" db="EMBL/GenBank/DDBJ databases">
        <title>Draft genome of Thermovenabulum gondwanense isolated from a red thermophilic microbial mat colonisisng an outflow channel of a bore well.</title>
        <authorList>
            <person name="Patel B.K."/>
        </authorList>
    </citation>
    <scope>NUCLEOTIDE SEQUENCE [LARGE SCALE GENOMIC DNA]</scope>
    <source>
        <strain evidence="2 3">R270</strain>
    </source>
</reference>
<evidence type="ECO:0000313" key="3">
    <source>
        <dbReference type="Proteomes" id="UP000075737"/>
    </source>
</evidence>
<dbReference type="EMBL" id="LOHZ01000035">
    <property type="protein sequence ID" value="KYO65418.1"/>
    <property type="molecule type" value="Genomic_DNA"/>
</dbReference>
<protein>
    <recommendedName>
        <fullName evidence="1">HTH cro/C1-type domain-containing protein</fullName>
    </recommendedName>
</protein>
<dbReference type="CDD" id="cd00093">
    <property type="entry name" value="HTH_XRE"/>
    <property type="match status" value="1"/>
</dbReference>
<sequence>MHKEVKILDLIRIGEKLISKSKINKAIEDILIARQSGFSQSEVAKKMGIDRSFISRIESLGELRKGKSIGLIGFPILNVEELKEVAEKEGVDFVLLMNDRERWEFIYRKSGIELLNEIMEIISKVRSLDAVIILGSDQRIRLFRALLDNEVVAVEIGKSPMKEDVYFNKEELRTLIKNLKEA</sequence>
<accession>A0A162ME60</accession>
<proteinExistence type="predicted"/>
<dbReference type="PROSITE" id="PS50943">
    <property type="entry name" value="HTH_CROC1"/>
    <property type="match status" value="1"/>
</dbReference>
<gene>
    <name evidence="2" type="ORF">ATZ99_16520</name>
</gene>
<comment type="caution">
    <text evidence="2">The sequence shown here is derived from an EMBL/GenBank/DDBJ whole genome shotgun (WGS) entry which is preliminary data.</text>
</comment>
<organism evidence="2 3">
    <name type="scientific">Thermovenabulum gondwanense</name>
    <dbReference type="NCBI Taxonomy" id="520767"/>
    <lineage>
        <taxon>Bacteria</taxon>
        <taxon>Bacillati</taxon>
        <taxon>Bacillota</taxon>
        <taxon>Clostridia</taxon>
        <taxon>Thermosediminibacterales</taxon>
        <taxon>Thermosediminibacteraceae</taxon>
        <taxon>Thermovenabulum</taxon>
    </lineage>
</organism>
<dbReference type="InterPro" id="IPR010982">
    <property type="entry name" value="Lambda_DNA-bd_dom_sf"/>
</dbReference>
<dbReference type="Proteomes" id="UP000075737">
    <property type="component" value="Unassembled WGS sequence"/>
</dbReference>
<dbReference type="AlphaFoldDB" id="A0A162ME60"/>
<dbReference type="Gene3D" id="1.10.260.40">
    <property type="entry name" value="lambda repressor-like DNA-binding domains"/>
    <property type="match status" value="1"/>
</dbReference>
<dbReference type="STRING" id="520767.ATZ99_16520"/>
<dbReference type="SUPFAM" id="SSF47413">
    <property type="entry name" value="lambda repressor-like DNA-binding domains"/>
    <property type="match status" value="1"/>
</dbReference>
<dbReference type="GO" id="GO:0003677">
    <property type="term" value="F:DNA binding"/>
    <property type="evidence" value="ECO:0007669"/>
    <property type="project" value="InterPro"/>
</dbReference>
<keyword evidence="3" id="KW-1185">Reference proteome</keyword>
<dbReference type="Pfam" id="PF01381">
    <property type="entry name" value="HTH_3"/>
    <property type="match status" value="1"/>
</dbReference>
<evidence type="ECO:0000313" key="2">
    <source>
        <dbReference type="EMBL" id="KYO65418.1"/>
    </source>
</evidence>